<evidence type="ECO:0000256" key="1">
    <source>
        <dbReference type="ARBA" id="ARBA00010609"/>
    </source>
</evidence>
<name>A0ABP7EL02_9ACTN</name>
<reference evidence="5" key="1">
    <citation type="journal article" date="2019" name="Int. J. Syst. Evol. Microbiol.">
        <title>The Global Catalogue of Microorganisms (GCM) 10K type strain sequencing project: providing services to taxonomists for standard genome sequencing and annotation.</title>
        <authorList>
            <consortium name="The Broad Institute Genomics Platform"/>
            <consortium name="The Broad Institute Genome Sequencing Center for Infectious Disease"/>
            <person name="Wu L."/>
            <person name="Ma J."/>
        </authorList>
    </citation>
    <scope>NUCLEOTIDE SEQUENCE [LARGE SCALE GENOMIC DNA]</scope>
    <source>
        <strain evidence="5">JCM 16548</strain>
    </source>
</reference>
<dbReference type="PANTHER" id="PTHR48267">
    <property type="entry name" value="CUPREDOXIN SUPERFAMILY PROTEIN"/>
    <property type="match status" value="1"/>
</dbReference>
<dbReference type="Pfam" id="PF07732">
    <property type="entry name" value="Cu-oxidase_3"/>
    <property type="match status" value="2"/>
</dbReference>
<dbReference type="SUPFAM" id="SSF49503">
    <property type="entry name" value="Cupredoxins"/>
    <property type="match status" value="3"/>
</dbReference>
<dbReference type="Gene3D" id="2.60.40.420">
    <property type="entry name" value="Cupredoxins - blue copper proteins"/>
    <property type="match status" value="3"/>
</dbReference>
<dbReference type="InterPro" id="IPR008972">
    <property type="entry name" value="Cupredoxin"/>
</dbReference>
<feature type="domain" description="Plastocyanin-like" evidence="3">
    <location>
        <begin position="171"/>
        <end position="215"/>
    </location>
</feature>
<organism evidence="4 5">
    <name type="scientific">Microlunatus aurantiacus</name>
    <dbReference type="NCBI Taxonomy" id="446786"/>
    <lineage>
        <taxon>Bacteria</taxon>
        <taxon>Bacillati</taxon>
        <taxon>Actinomycetota</taxon>
        <taxon>Actinomycetes</taxon>
        <taxon>Propionibacteriales</taxon>
        <taxon>Propionibacteriaceae</taxon>
        <taxon>Microlunatus</taxon>
    </lineage>
</organism>
<dbReference type="PROSITE" id="PS51318">
    <property type="entry name" value="TAT"/>
    <property type="match status" value="1"/>
</dbReference>
<sequence>MRAISRRSALTGALGLVGGALLGSTGGCANPSRDQTARLLSSTTPLPERFSVPFVVPPVKQPVSRAGGASAYEIVQRRAVLEILPGRQTEVLGYDGLLPGPTIVAPRGEQVTVTHRNELYLPTVVHLHGGHTAAASDGYPTDLLLPAASPTGRRLSGHAHTTGGASGVVARGSRPYVYENEQPAATLWYHDHRMDFTGPQVWRGLAGLYLITDDAEEALGLPAGDHDLPVMIMDRAFAADGSLAYPSLDPRLLETPGVRDPYTAGVLGDVVLINGRPWPELAVDAARYRLRIVNASNARRYRLGLSPGPAGGGAPFLQVGSDGGLLAAPLSQHEILVAPAERFDVVVDFGAYPVGTEVVLTNALGLGSTDAVMRFRVVRSVRDASRVPEHLAWWEALETAPDTPVREWRFSRGGAGGPAHWLINGRAFDPDRMDARPRLDQTEIWRFSSDLHHPVHVHLSPFQVLRRGSDGPGRWDAGWKDTVDLTPTETVEVAIRFTEHTGRYMLHCHNLEHEDMMMMAAFETMA</sequence>
<evidence type="ECO:0000313" key="5">
    <source>
        <dbReference type="Proteomes" id="UP001500051"/>
    </source>
</evidence>
<evidence type="ECO:0000259" key="3">
    <source>
        <dbReference type="Pfam" id="PF07732"/>
    </source>
</evidence>
<feature type="domain" description="Plastocyanin-like" evidence="2">
    <location>
        <begin position="419"/>
        <end position="524"/>
    </location>
</feature>
<evidence type="ECO:0000313" key="4">
    <source>
        <dbReference type="EMBL" id="GAA3719474.1"/>
    </source>
</evidence>
<dbReference type="InterPro" id="IPR011706">
    <property type="entry name" value="Cu-oxidase_C"/>
</dbReference>
<proteinExistence type="inferred from homology"/>
<accession>A0ABP7EL02</accession>
<evidence type="ECO:0000259" key="2">
    <source>
        <dbReference type="Pfam" id="PF07731"/>
    </source>
</evidence>
<dbReference type="Proteomes" id="UP001500051">
    <property type="component" value="Unassembled WGS sequence"/>
</dbReference>
<dbReference type="Pfam" id="PF07731">
    <property type="entry name" value="Cu-oxidase_2"/>
    <property type="match status" value="1"/>
</dbReference>
<gene>
    <name evidence="4" type="ORF">GCM10022204_44490</name>
</gene>
<dbReference type="CDD" id="cd14448">
    <property type="entry name" value="CuRO_2_BOD_CotA_like"/>
    <property type="match status" value="1"/>
</dbReference>
<dbReference type="InterPro" id="IPR006311">
    <property type="entry name" value="TAT_signal"/>
</dbReference>
<comment type="caution">
    <text evidence="4">The sequence shown here is derived from an EMBL/GenBank/DDBJ whole genome shotgun (WGS) entry which is preliminary data.</text>
</comment>
<dbReference type="PROSITE" id="PS51257">
    <property type="entry name" value="PROKAR_LIPOPROTEIN"/>
    <property type="match status" value="1"/>
</dbReference>
<dbReference type="InterPro" id="IPR045087">
    <property type="entry name" value="Cu-oxidase_fam"/>
</dbReference>
<dbReference type="InterPro" id="IPR011707">
    <property type="entry name" value="Cu-oxidase-like_N"/>
</dbReference>
<protein>
    <submittedName>
        <fullName evidence="4">Multicopper oxidase family protein</fullName>
    </submittedName>
</protein>
<keyword evidence="5" id="KW-1185">Reference proteome</keyword>
<dbReference type="EMBL" id="BAAAYX010000032">
    <property type="protein sequence ID" value="GAA3719474.1"/>
    <property type="molecule type" value="Genomic_DNA"/>
</dbReference>
<comment type="similarity">
    <text evidence="1">Belongs to the multicopper oxidase family.</text>
</comment>
<dbReference type="PANTHER" id="PTHR48267:SF1">
    <property type="entry name" value="BILIRUBIN OXIDASE"/>
    <property type="match status" value="1"/>
</dbReference>
<feature type="domain" description="Plastocyanin-like" evidence="3">
    <location>
        <begin position="84"/>
        <end position="140"/>
    </location>
</feature>